<dbReference type="PANTHER" id="PTHR43649">
    <property type="entry name" value="ARABINOSE-BINDING PROTEIN-RELATED"/>
    <property type="match status" value="1"/>
</dbReference>
<organism evidence="4 5">
    <name type="scientific">Austwickia chelonae NBRC 105200</name>
    <dbReference type="NCBI Taxonomy" id="1184607"/>
    <lineage>
        <taxon>Bacteria</taxon>
        <taxon>Bacillati</taxon>
        <taxon>Actinomycetota</taxon>
        <taxon>Actinomycetes</taxon>
        <taxon>Micrococcales</taxon>
        <taxon>Dermatophilaceae</taxon>
        <taxon>Austwickia</taxon>
    </lineage>
</organism>
<dbReference type="InterPro" id="IPR006059">
    <property type="entry name" value="SBP"/>
</dbReference>
<dbReference type="RefSeq" id="WP_006502890.1">
    <property type="nucleotide sequence ID" value="NZ_BAGZ01000008.1"/>
</dbReference>
<gene>
    <name evidence="4" type="ORF">AUCHE_08_03810</name>
</gene>
<dbReference type="STRING" id="100225.SAMN05421595_0657"/>
<name>K6UMI1_9MICO</name>
<dbReference type="Gene3D" id="3.40.190.10">
    <property type="entry name" value="Periplasmic binding protein-like II"/>
    <property type="match status" value="2"/>
</dbReference>
<keyword evidence="3" id="KW-0732">Signal</keyword>
<sequence length="435" mass="47091">MRRSHKFGQTIAVVTAAVLAGAGATGCSNPPSAHEVVWYINPDRGNTDPTRGGQAQLAKECSQTSGGEYSIKVVMLPNSASDQRQQLLRRLVANDASMDIMSVDPAFVSELAEPGYLVRVPENLRAQFTDGVVTAAVDSSTWKNELVGAPLWANTQLLWYRKSVARAAGLDLTQPVTWDQVIDAAAAQHRTVGVQSKPYEGYTVWVNSLIEGAGGKIIEKHPADPKNMEFGLAGEAGRKAAQIIKKLDERNVGGPAMGANDEPVSLDLFSDDKNGGFLVNWPYVWSALQEKNPKAAEDLGWARYPRTVPDKESRPPLGGIVLGVNRASTKQQKAWKAISCLTDTPRQKLYMSGSGNPAARRAVYTDPEILQKFPMAPMIRESLDAAAPRPKSQYYGDISTAIYQMYSPPHAIDPDAIGSETAHKIKAVIQGKALL</sequence>
<dbReference type="SUPFAM" id="SSF53850">
    <property type="entry name" value="Periplasmic binding protein-like II"/>
    <property type="match status" value="1"/>
</dbReference>
<evidence type="ECO:0000256" key="2">
    <source>
        <dbReference type="ARBA" id="ARBA00022448"/>
    </source>
</evidence>
<dbReference type="PROSITE" id="PS51257">
    <property type="entry name" value="PROKAR_LIPOPROTEIN"/>
    <property type="match status" value="1"/>
</dbReference>
<dbReference type="AlphaFoldDB" id="K6UMI1"/>
<keyword evidence="5" id="KW-1185">Reference proteome</keyword>
<dbReference type="OrthoDB" id="3495561at2"/>
<dbReference type="InterPro" id="IPR050490">
    <property type="entry name" value="Bact_solute-bd_prot1"/>
</dbReference>
<keyword evidence="2" id="KW-0813">Transport</keyword>
<dbReference type="Pfam" id="PF01547">
    <property type="entry name" value="SBP_bac_1"/>
    <property type="match status" value="1"/>
</dbReference>
<protein>
    <submittedName>
        <fullName evidence="4">Putative ABC transporter substrate-binding protein</fullName>
    </submittedName>
</protein>
<accession>K6UMI1</accession>
<dbReference type="Proteomes" id="UP000008495">
    <property type="component" value="Unassembled WGS sequence"/>
</dbReference>
<dbReference type="EMBL" id="BAGZ01000008">
    <property type="protein sequence ID" value="GAB78136.1"/>
    <property type="molecule type" value="Genomic_DNA"/>
</dbReference>
<evidence type="ECO:0000313" key="5">
    <source>
        <dbReference type="Proteomes" id="UP000008495"/>
    </source>
</evidence>
<reference evidence="4 5" key="1">
    <citation type="submission" date="2012-08" db="EMBL/GenBank/DDBJ databases">
        <title>Whole genome shotgun sequence of Austwickia chelonae NBRC 105200.</title>
        <authorList>
            <person name="Yoshida I."/>
            <person name="Hosoyama A."/>
            <person name="Tsuchikane K."/>
            <person name="Katsumata H."/>
            <person name="Ando Y."/>
            <person name="Ohji S."/>
            <person name="Hamada M."/>
            <person name="Tamura T."/>
            <person name="Yamazoe A."/>
            <person name="Yamazaki S."/>
            <person name="Fujita N."/>
        </authorList>
    </citation>
    <scope>NUCLEOTIDE SEQUENCE [LARGE SCALE GENOMIC DNA]</scope>
    <source>
        <strain evidence="4 5">NBRC 105200</strain>
    </source>
</reference>
<comment type="similarity">
    <text evidence="1">Belongs to the bacterial solute-binding protein 1 family.</text>
</comment>
<evidence type="ECO:0000256" key="3">
    <source>
        <dbReference type="ARBA" id="ARBA00022729"/>
    </source>
</evidence>
<dbReference type="eggNOG" id="COG1653">
    <property type="taxonomic scope" value="Bacteria"/>
</dbReference>
<dbReference type="PANTHER" id="PTHR43649:SF34">
    <property type="entry name" value="ABC TRANSPORTER PERIPLASMIC-BINDING PROTEIN YCJN-RELATED"/>
    <property type="match status" value="1"/>
</dbReference>
<comment type="caution">
    <text evidence="4">The sequence shown here is derived from an EMBL/GenBank/DDBJ whole genome shotgun (WGS) entry which is preliminary data.</text>
</comment>
<evidence type="ECO:0000256" key="1">
    <source>
        <dbReference type="ARBA" id="ARBA00008520"/>
    </source>
</evidence>
<proteinExistence type="inferred from homology"/>
<evidence type="ECO:0000313" key="4">
    <source>
        <dbReference type="EMBL" id="GAB78136.1"/>
    </source>
</evidence>